<dbReference type="Proteomes" id="UP000246744">
    <property type="component" value="Unassembled WGS sequence"/>
</dbReference>
<name>A0A317PR88_9ENTR</name>
<keyword evidence="4 7" id="KW-0418">Kinase</keyword>
<dbReference type="SUPFAM" id="SSF53067">
    <property type="entry name" value="Actin-like ATPase domain"/>
    <property type="match status" value="2"/>
</dbReference>
<protein>
    <recommendedName>
        <fullName evidence="6">ATP:glycerol 3-phosphotransferase</fullName>
    </recommendedName>
</protein>
<dbReference type="Pfam" id="PF00370">
    <property type="entry name" value="FGGY_N"/>
    <property type="match status" value="1"/>
</dbReference>
<dbReference type="GO" id="GO:0005829">
    <property type="term" value="C:cytosol"/>
    <property type="evidence" value="ECO:0007669"/>
    <property type="project" value="TreeGrafter"/>
</dbReference>
<dbReference type="GO" id="GO:0004370">
    <property type="term" value="F:glycerol kinase activity"/>
    <property type="evidence" value="ECO:0007669"/>
    <property type="project" value="TreeGrafter"/>
</dbReference>
<keyword evidence="5" id="KW-0067">ATP-binding</keyword>
<dbReference type="PROSITE" id="PS00445">
    <property type="entry name" value="FGGY_KINASES_2"/>
    <property type="match status" value="1"/>
</dbReference>
<evidence type="ECO:0000256" key="3">
    <source>
        <dbReference type="ARBA" id="ARBA00022741"/>
    </source>
</evidence>
<dbReference type="GO" id="GO:0019563">
    <property type="term" value="P:glycerol catabolic process"/>
    <property type="evidence" value="ECO:0007669"/>
    <property type="project" value="TreeGrafter"/>
</dbReference>
<comment type="caution">
    <text evidence="10">The sequence shown here is derived from an EMBL/GenBank/DDBJ whole genome shotgun (WGS) entry which is preliminary data.</text>
</comment>
<reference evidence="10 11" key="1">
    <citation type="submission" date="2018-05" db="EMBL/GenBank/DDBJ databases">
        <title>Genomic Encyclopedia of Type Strains, Phase IV (KMG-IV): sequencing the most valuable type-strain genomes for metagenomic binning, comparative biology and taxonomic classification.</title>
        <authorList>
            <person name="Goeker M."/>
        </authorList>
    </citation>
    <scope>NUCLEOTIDE SEQUENCE [LARGE SCALE GENOMIC DNA]</scope>
    <source>
        <strain evidence="10 11">DSM 19579</strain>
    </source>
</reference>
<dbReference type="InterPro" id="IPR018485">
    <property type="entry name" value="FGGY_C"/>
</dbReference>
<gene>
    <name evidence="10" type="ORF">DES37_11848</name>
</gene>
<evidence type="ECO:0000313" key="11">
    <source>
        <dbReference type="Proteomes" id="UP000246744"/>
    </source>
</evidence>
<keyword evidence="3" id="KW-0547">Nucleotide-binding</keyword>
<organism evidence="10 11">
    <name type="scientific">Mangrovibacter plantisponsor</name>
    <dbReference type="NCBI Taxonomy" id="451513"/>
    <lineage>
        <taxon>Bacteria</taxon>
        <taxon>Pseudomonadati</taxon>
        <taxon>Pseudomonadota</taxon>
        <taxon>Gammaproteobacteria</taxon>
        <taxon>Enterobacterales</taxon>
        <taxon>Enterobacteriaceae</taxon>
        <taxon>Mangrovibacter</taxon>
    </lineage>
</organism>
<evidence type="ECO:0000259" key="9">
    <source>
        <dbReference type="Pfam" id="PF02782"/>
    </source>
</evidence>
<comment type="similarity">
    <text evidence="1 7">Belongs to the FGGY kinase family.</text>
</comment>
<dbReference type="OrthoDB" id="9805576at2"/>
<dbReference type="PANTHER" id="PTHR10196">
    <property type="entry name" value="SUGAR KINASE"/>
    <property type="match status" value="1"/>
</dbReference>
<dbReference type="InterPro" id="IPR043129">
    <property type="entry name" value="ATPase_NBD"/>
</dbReference>
<evidence type="ECO:0000256" key="1">
    <source>
        <dbReference type="ARBA" id="ARBA00009156"/>
    </source>
</evidence>
<dbReference type="PIRSF" id="PIRSF000538">
    <property type="entry name" value="GlpK"/>
    <property type="match status" value="1"/>
</dbReference>
<evidence type="ECO:0000256" key="5">
    <source>
        <dbReference type="ARBA" id="ARBA00022840"/>
    </source>
</evidence>
<dbReference type="GO" id="GO:0005524">
    <property type="term" value="F:ATP binding"/>
    <property type="evidence" value="ECO:0007669"/>
    <property type="project" value="UniProtKB-KW"/>
</dbReference>
<dbReference type="CDD" id="cd07769">
    <property type="entry name" value="ASKHA_NBD_FGGY_GK"/>
    <property type="match status" value="1"/>
</dbReference>
<sequence length="514" mass="55255">MSVNKGVIIALDEGTTNTKAIAIDAQGRIVASASRALSIETPHEGWVQQSGALLIEASFDVVSQVCQAVGSENVAALAISNQRETALGWERATGKAIGPAITWQCSRSAGFCHSLRDNGLEARIRELTGLPVAPLFSGSKMRWLLQSVPDGEQRAARGEICLGTVDSWLLWHFTGGQAFCCDESNASRTQLFNVHTAAWDDELLSIFSIPRGALPEVKPSSGLFGYTHCPGVLPDGIPILAMAGDSHAALFAHTLGEPGCVKATYGTGSSVMAPVNQPGADVACLATTVAWHDGSQRVYALEGNIPHTGDAVTWMAESTGLSELPAEEVRDALNHLPSTVDSTLGVYFVPALTGLGAPWWNDRARGLIQGLSRGVKRAHLIRAALESIAYQVADVIDAMQQCPGFQLHTLMVDGGPTKNDWLMQYQADLLGCPVMRSNIAELSAVGVSLMARKALLNLATQELRAFLPEHIAFQPDMARHERLQVRWQEWHQAVESTLWACRQPQNTPAASCLR</sequence>
<evidence type="ECO:0000259" key="8">
    <source>
        <dbReference type="Pfam" id="PF00370"/>
    </source>
</evidence>
<evidence type="ECO:0000256" key="2">
    <source>
        <dbReference type="ARBA" id="ARBA00022679"/>
    </source>
</evidence>
<keyword evidence="11" id="KW-1185">Reference proteome</keyword>
<dbReference type="AlphaFoldDB" id="A0A317PR88"/>
<dbReference type="EMBL" id="QGTS01000018">
    <property type="protein sequence ID" value="PWW02694.1"/>
    <property type="molecule type" value="Genomic_DNA"/>
</dbReference>
<evidence type="ECO:0000256" key="7">
    <source>
        <dbReference type="RuleBase" id="RU003733"/>
    </source>
</evidence>
<dbReference type="InterPro" id="IPR018483">
    <property type="entry name" value="Carb_kinase_FGGY_CS"/>
</dbReference>
<dbReference type="PANTHER" id="PTHR10196:SF69">
    <property type="entry name" value="GLYCEROL KINASE"/>
    <property type="match status" value="1"/>
</dbReference>
<dbReference type="InterPro" id="IPR000577">
    <property type="entry name" value="Carb_kinase_FGGY"/>
</dbReference>
<evidence type="ECO:0000313" key="10">
    <source>
        <dbReference type="EMBL" id="PWW02694.1"/>
    </source>
</evidence>
<evidence type="ECO:0000256" key="4">
    <source>
        <dbReference type="ARBA" id="ARBA00022777"/>
    </source>
</evidence>
<keyword evidence="2 7" id="KW-0808">Transferase</keyword>
<accession>A0A317PR88</accession>
<dbReference type="Pfam" id="PF02782">
    <property type="entry name" value="FGGY_C"/>
    <property type="match status" value="1"/>
</dbReference>
<feature type="domain" description="Carbohydrate kinase FGGY C-terminal" evidence="9">
    <location>
        <begin position="262"/>
        <end position="452"/>
    </location>
</feature>
<dbReference type="InterPro" id="IPR018484">
    <property type="entry name" value="FGGY_N"/>
</dbReference>
<evidence type="ECO:0000256" key="6">
    <source>
        <dbReference type="ARBA" id="ARBA00043149"/>
    </source>
</evidence>
<feature type="domain" description="Carbohydrate kinase FGGY N-terminal" evidence="8">
    <location>
        <begin position="7"/>
        <end position="251"/>
    </location>
</feature>
<proteinExistence type="inferred from homology"/>
<dbReference type="Gene3D" id="3.30.420.40">
    <property type="match status" value="2"/>
</dbReference>